<accession>A0A6A0AIV6</accession>
<sequence>MLVAKLYSGSKSSGDFEIRPVKDEE</sequence>
<evidence type="ECO:0000313" key="2">
    <source>
        <dbReference type="EMBL" id="GFH32672.1"/>
    </source>
</evidence>
<name>A0A6A0AIV6_HAELA</name>
<dbReference type="EMBL" id="BLLF01006956">
    <property type="protein sequence ID" value="GFH32672.1"/>
    <property type="molecule type" value="Genomic_DNA"/>
</dbReference>
<feature type="compositionally biased region" description="Basic and acidic residues" evidence="1">
    <location>
        <begin position="14"/>
        <end position="25"/>
    </location>
</feature>
<gene>
    <name evidence="2" type="ORF">HaLaN_31928</name>
</gene>
<dbReference type="Proteomes" id="UP000485058">
    <property type="component" value="Unassembled WGS sequence"/>
</dbReference>
<keyword evidence="3" id="KW-1185">Reference proteome</keyword>
<organism evidence="2 3">
    <name type="scientific">Haematococcus lacustris</name>
    <name type="common">Green alga</name>
    <name type="synonym">Haematococcus pluvialis</name>
    <dbReference type="NCBI Taxonomy" id="44745"/>
    <lineage>
        <taxon>Eukaryota</taxon>
        <taxon>Viridiplantae</taxon>
        <taxon>Chlorophyta</taxon>
        <taxon>core chlorophytes</taxon>
        <taxon>Chlorophyceae</taxon>
        <taxon>CS clade</taxon>
        <taxon>Chlamydomonadales</taxon>
        <taxon>Haematococcaceae</taxon>
        <taxon>Haematococcus</taxon>
    </lineage>
</organism>
<proteinExistence type="predicted"/>
<reference evidence="2 3" key="1">
    <citation type="submission" date="2020-02" db="EMBL/GenBank/DDBJ databases">
        <title>Draft genome sequence of Haematococcus lacustris strain NIES-144.</title>
        <authorList>
            <person name="Morimoto D."/>
            <person name="Nakagawa S."/>
            <person name="Yoshida T."/>
            <person name="Sawayama S."/>
        </authorList>
    </citation>
    <scope>NUCLEOTIDE SEQUENCE [LARGE SCALE GENOMIC DNA]</scope>
    <source>
        <strain evidence="2 3">NIES-144</strain>
    </source>
</reference>
<comment type="caution">
    <text evidence="2">The sequence shown here is derived from an EMBL/GenBank/DDBJ whole genome shotgun (WGS) entry which is preliminary data.</text>
</comment>
<protein>
    <submittedName>
        <fullName evidence="2">Uncharacterized protein</fullName>
    </submittedName>
</protein>
<feature type="non-terminal residue" evidence="2">
    <location>
        <position position="25"/>
    </location>
</feature>
<evidence type="ECO:0000256" key="1">
    <source>
        <dbReference type="SAM" id="MobiDB-lite"/>
    </source>
</evidence>
<dbReference type="AlphaFoldDB" id="A0A6A0AIV6"/>
<feature type="region of interest" description="Disordered" evidence="1">
    <location>
        <begin position="1"/>
        <end position="25"/>
    </location>
</feature>
<evidence type="ECO:0000313" key="3">
    <source>
        <dbReference type="Proteomes" id="UP000485058"/>
    </source>
</evidence>
<feature type="non-terminal residue" evidence="2">
    <location>
        <position position="1"/>
    </location>
</feature>